<dbReference type="OrthoDB" id="413408at2759"/>
<evidence type="ECO:0000313" key="2">
    <source>
        <dbReference type="Proteomes" id="UP000649617"/>
    </source>
</evidence>
<comment type="caution">
    <text evidence="1">The sequence shown here is derived from an EMBL/GenBank/DDBJ whole genome shotgun (WGS) entry which is preliminary data.</text>
</comment>
<sequence>MAAVAEQGLKIVTDYTCQDLANTAMAFAKPNICNRPFLQALAHHSARKMRQFEAREVSNALWSFTIVGPGVVGPDWLDPALDHFLNLIRMRQYEGWELVQVVNACWPHRGQLKHWAALERTFKERVFMRVVHALEAIIGRDQGLQGMEEPTAEAEITVPMKLLNAGPATHGSLSAAHRMPERLSPLESARRSAQRLIDELQVDFLGPIFTRVAMRQLGLIDPSDCRGGSAFSEGTGSEEITNSPEWGVQARSAVAASLEQMRRELPFMWFDRFGPHERRVISWIAFDLEVAIGSNGLEESSGPWHEHLRETGRITGFSLDEHRAMDKRGVETFTRLQEQWKGEVLFTLHDVRKGQEWLQGLFAQHDRAGHTERQALLEVIIEIISAIRRLERRQSQFLHGRAVTQPETSIELGLFDGSLGAAVRGQMQVFVCHFCCISCMAAISNFARRFPHVKMHIDYDDCWRTRLLDV</sequence>
<name>A0A812KDV8_SYMPI</name>
<keyword evidence="2" id="KW-1185">Reference proteome</keyword>
<accession>A0A812KDV8</accession>
<protein>
    <submittedName>
        <fullName evidence="1">Uncharacterized protein</fullName>
    </submittedName>
</protein>
<dbReference type="AlphaFoldDB" id="A0A812KDV8"/>
<proteinExistence type="predicted"/>
<organism evidence="1 2">
    <name type="scientific">Symbiodinium pilosum</name>
    <name type="common">Dinoflagellate</name>
    <dbReference type="NCBI Taxonomy" id="2952"/>
    <lineage>
        <taxon>Eukaryota</taxon>
        <taxon>Sar</taxon>
        <taxon>Alveolata</taxon>
        <taxon>Dinophyceae</taxon>
        <taxon>Suessiales</taxon>
        <taxon>Symbiodiniaceae</taxon>
        <taxon>Symbiodinium</taxon>
    </lineage>
</organism>
<evidence type="ECO:0000313" key="1">
    <source>
        <dbReference type="EMBL" id="CAE7225219.1"/>
    </source>
</evidence>
<dbReference type="Proteomes" id="UP000649617">
    <property type="component" value="Unassembled WGS sequence"/>
</dbReference>
<gene>
    <name evidence="1" type="ORF">SPIL2461_LOCUS3144</name>
</gene>
<reference evidence="1" key="1">
    <citation type="submission" date="2021-02" db="EMBL/GenBank/DDBJ databases">
        <authorList>
            <person name="Dougan E. K."/>
            <person name="Rhodes N."/>
            <person name="Thang M."/>
            <person name="Chan C."/>
        </authorList>
    </citation>
    <scope>NUCLEOTIDE SEQUENCE</scope>
</reference>
<dbReference type="EMBL" id="CAJNIZ010003725">
    <property type="protein sequence ID" value="CAE7225219.1"/>
    <property type="molecule type" value="Genomic_DNA"/>
</dbReference>